<gene>
    <name evidence="14" type="primary">nadB</name>
    <name evidence="14" type="ORF">E3J59_04170</name>
</gene>
<comment type="similarity">
    <text evidence="3 11">Belongs to the FAD-dependent oxidoreductase 2 family. NadB subfamily.</text>
</comment>
<dbReference type="InterPro" id="IPR037099">
    <property type="entry name" value="Fum_R/Succ_DH_flav-like_C_sf"/>
</dbReference>
<comment type="subcellular location">
    <subcellularLocation>
        <location evidence="11">Cytoplasm</location>
    </subcellularLocation>
</comment>
<accession>A0A523URK7</accession>
<dbReference type="SUPFAM" id="SSF51905">
    <property type="entry name" value="FAD/NAD(P)-binding domain"/>
    <property type="match status" value="1"/>
</dbReference>
<dbReference type="InterPro" id="IPR036188">
    <property type="entry name" value="FAD/NAD-bd_sf"/>
</dbReference>
<evidence type="ECO:0000256" key="3">
    <source>
        <dbReference type="ARBA" id="ARBA00008562"/>
    </source>
</evidence>
<dbReference type="SUPFAM" id="SSF46977">
    <property type="entry name" value="Succinate dehydrogenase/fumarate reductase flavoprotein C-terminal domain"/>
    <property type="match status" value="1"/>
</dbReference>
<evidence type="ECO:0000259" key="13">
    <source>
        <dbReference type="Pfam" id="PF02910"/>
    </source>
</evidence>
<dbReference type="InterPro" id="IPR005288">
    <property type="entry name" value="NadB"/>
</dbReference>
<evidence type="ECO:0000256" key="10">
    <source>
        <dbReference type="NCBIfam" id="TIGR00551"/>
    </source>
</evidence>
<dbReference type="PRINTS" id="PR00411">
    <property type="entry name" value="PNDRDTASEI"/>
</dbReference>
<dbReference type="Pfam" id="PF00890">
    <property type="entry name" value="FAD_binding_2"/>
    <property type="match status" value="1"/>
</dbReference>
<comment type="caution">
    <text evidence="14">The sequence shown here is derived from an EMBL/GenBank/DDBJ whole genome shotgun (WGS) entry which is preliminary data.</text>
</comment>
<evidence type="ECO:0000256" key="5">
    <source>
        <dbReference type="ARBA" id="ARBA00022630"/>
    </source>
</evidence>
<keyword evidence="8 11" id="KW-0560">Oxidoreductase</keyword>
<keyword evidence="7 11" id="KW-0274">FAD</keyword>
<dbReference type="EC" id="1.4.3.16" evidence="4 10"/>
<dbReference type="InterPro" id="IPR003953">
    <property type="entry name" value="FAD-dep_OxRdtase_2_FAD-bd"/>
</dbReference>
<dbReference type="Pfam" id="PF02910">
    <property type="entry name" value="Succ_DH_flav_C"/>
    <property type="match status" value="1"/>
</dbReference>
<proteinExistence type="inferred from homology"/>
<dbReference type="InterPro" id="IPR027477">
    <property type="entry name" value="Succ_DH/fumarate_Rdtase_cat_sf"/>
</dbReference>
<dbReference type="PROSITE" id="PS51257">
    <property type="entry name" value="PROKAR_LIPOPROTEIN"/>
    <property type="match status" value="1"/>
</dbReference>
<reference evidence="14 15" key="1">
    <citation type="submission" date="2019-03" db="EMBL/GenBank/DDBJ databases">
        <title>Metabolic potential of uncultured bacteria and archaea associated with petroleum seepage in deep-sea sediments.</title>
        <authorList>
            <person name="Dong X."/>
            <person name="Hubert C."/>
        </authorList>
    </citation>
    <scope>NUCLEOTIDE SEQUENCE [LARGE SCALE GENOMIC DNA]</scope>
    <source>
        <strain evidence="14">E29_bin78</strain>
    </source>
</reference>
<dbReference type="Gene3D" id="3.50.50.60">
    <property type="entry name" value="FAD/NAD(P)-binding domain"/>
    <property type="match status" value="1"/>
</dbReference>
<comment type="catalytic activity">
    <reaction evidence="9">
        <text>L-aspartate + O2 = iminosuccinate + H2O2</text>
        <dbReference type="Rhea" id="RHEA:25876"/>
        <dbReference type="ChEBI" id="CHEBI:15379"/>
        <dbReference type="ChEBI" id="CHEBI:16240"/>
        <dbReference type="ChEBI" id="CHEBI:29991"/>
        <dbReference type="ChEBI" id="CHEBI:77875"/>
        <dbReference type="EC" id="1.4.3.16"/>
    </reaction>
    <physiologicalReaction direction="left-to-right" evidence="9">
        <dbReference type="Rhea" id="RHEA:25877"/>
    </physiologicalReaction>
</comment>
<evidence type="ECO:0000256" key="9">
    <source>
        <dbReference type="ARBA" id="ARBA00048305"/>
    </source>
</evidence>
<comment type="pathway">
    <text evidence="2 11">Cofactor biosynthesis; NAD(+) biosynthesis; iminoaspartate from L-aspartate (oxidase route): step 1/1.</text>
</comment>
<evidence type="ECO:0000256" key="11">
    <source>
        <dbReference type="RuleBase" id="RU362049"/>
    </source>
</evidence>
<feature type="domain" description="Fumarate reductase/succinate dehydrogenase flavoprotein-like C-terminal" evidence="13">
    <location>
        <begin position="452"/>
        <end position="526"/>
    </location>
</feature>
<dbReference type="Gene3D" id="1.20.58.100">
    <property type="entry name" value="Fumarate reductase/succinate dehydrogenase flavoprotein-like, C-terminal domain"/>
    <property type="match status" value="1"/>
</dbReference>
<evidence type="ECO:0000256" key="2">
    <source>
        <dbReference type="ARBA" id="ARBA00004950"/>
    </source>
</evidence>
<dbReference type="GO" id="GO:0008734">
    <property type="term" value="F:L-aspartate oxidase activity"/>
    <property type="evidence" value="ECO:0007669"/>
    <property type="project" value="UniProtKB-UniRule"/>
</dbReference>
<evidence type="ECO:0000256" key="8">
    <source>
        <dbReference type="ARBA" id="ARBA00023002"/>
    </source>
</evidence>
<sequence>MMKDKTARVKTDVLIIGSGIAGCTAALELAREGFNVMLITKAKDPRESNTFHAQGGIVGEAPGDSWELLSKDIISAGDGLCNPRAVRTLAKEGPALVKKILIKELKVPFSRMRGKLDLTREAAHSLRRILHSDDATGRAIEEKLIRKLGLYHNLTLLAAHTAVDLLTLPHHSKDPLARYGDLTCIGAYVLDQERQKVKTVFSHKVVLATGGIGQVFLHTTNSKVARGDGLAMARRAGAKILNTEFIQFHPTSFYHPQADRFLISESVRGEGGKLKTKDGKPFMHKYDKRADLAPRDIVARAIYNEMLERKEDFVFLDIASYMNPGAIKTRFPTIYQTCLEFSLDITKEPIPVVPAAHYFCGGVKTNEVGRTSIKNLYALGEVACTGVHGANRLASTSLLEGLVWGHRAAHNIRENFQGNWDFKFSHIPDWHDRGLRGVVDPALIYQDWSFIKSTMWNYVGLLRTERRLKRAETDLEYLRGTIKEFYRQTRINDDLVGLRNGIEVALLVTVAALRNKRSQGCHFRKD</sequence>
<dbReference type="UniPathway" id="UPA00253">
    <property type="reaction ID" value="UER00326"/>
</dbReference>
<evidence type="ECO:0000256" key="4">
    <source>
        <dbReference type="ARBA" id="ARBA00012173"/>
    </source>
</evidence>
<keyword evidence="6 11" id="KW-0662">Pyridine nucleotide biosynthesis</keyword>
<keyword evidence="5 11" id="KW-0285">Flavoprotein</keyword>
<name>A0A523URK7_UNCAE</name>
<comment type="cofactor">
    <cofactor evidence="1 11">
        <name>FAD</name>
        <dbReference type="ChEBI" id="CHEBI:57692"/>
    </cofactor>
</comment>
<dbReference type="GO" id="GO:0005737">
    <property type="term" value="C:cytoplasm"/>
    <property type="evidence" value="ECO:0007669"/>
    <property type="project" value="UniProtKB-SubCell"/>
</dbReference>
<dbReference type="PANTHER" id="PTHR42716:SF2">
    <property type="entry name" value="L-ASPARTATE OXIDASE, CHLOROPLASTIC"/>
    <property type="match status" value="1"/>
</dbReference>
<dbReference type="PANTHER" id="PTHR42716">
    <property type="entry name" value="L-ASPARTATE OXIDASE"/>
    <property type="match status" value="1"/>
</dbReference>
<evidence type="ECO:0000259" key="12">
    <source>
        <dbReference type="Pfam" id="PF00890"/>
    </source>
</evidence>
<feature type="domain" description="FAD-dependent oxidoreductase 2 FAD-binding" evidence="12">
    <location>
        <begin position="12"/>
        <end position="398"/>
    </location>
</feature>
<evidence type="ECO:0000313" key="14">
    <source>
        <dbReference type="EMBL" id="TET45187.1"/>
    </source>
</evidence>
<evidence type="ECO:0000256" key="1">
    <source>
        <dbReference type="ARBA" id="ARBA00001974"/>
    </source>
</evidence>
<comment type="function">
    <text evidence="11">Catalyzes the oxidation of L-aspartate to iminoaspartate.</text>
</comment>
<dbReference type="Gene3D" id="3.90.700.10">
    <property type="entry name" value="Succinate dehydrogenase/fumarate reductase flavoprotein, catalytic domain"/>
    <property type="match status" value="1"/>
</dbReference>
<dbReference type="Proteomes" id="UP000320679">
    <property type="component" value="Unassembled WGS sequence"/>
</dbReference>
<dbReference type="FunFam" id="3.90.700.10:FF:000002">
    <property type="entry name" value="L-aspartate oxidase"/>
    <property type="match status" value="1"/>
</dbReference>
<organism evidence="14 15">
    <name type="scientific">Aerophobetes bacterium</name>
    <dbReference type="NCBI Taxonomy" id="2030807"/>
    <lineage>
        <taxon>Bacteria</taxon>
        <taxon>Candidatus Aerophobota</taxon>
    </lineage>
</organism>
<dbReference type="SUPFAM" id="SSF56425">
    <property type="entry name" value="Succinate dehydrogenase/fumarate reductase flavoprotein, catalytic domain"/>
    <property type="match status" value="1"/>
</dbReference>
<evidence type="ECO:0000313" key="15">
    <source>
        <dbReference type="Proteomes" id="UP000320679"/>
    </source>
</evidence>
<evidence type="ECO:0000256" key="6">
    <source>
        <dbReference type="ARBA" id="ARBA00022642"/>
    </source>
</evidence>
<dbReference type="PRINTS" id="PR00368">
    <property type="entry name" value="FADPNR"/>
</dbReference>
<dbReference type="InterPro" id="IPR015939">
    <property type="entry name" value="Fum_Rdtase/Succ_DH_flav-like_C"/>
</dbReference>
<protein>
    <recommendedName>
        <fullName evidence="4 10">L-aspartate oxidase</fullName>
        <ecNumber evidence="4 10">1.4.3.16</ecNumber>
    </recommendedName>
</protein>
<dbReference type="EMBL" id="SOJK01000179">
    <property type="protein sequence ID" value="TET45187.1"/>
    <property type="molecule type" value="Genomic_DNA"/>
</dbReference>
<evidence type="ECO:0000256" key="7">
    <source>
        <dbReference type="ARBA" id="ARBA00022827"/>
    </source>
</evidence>
<dbReference type="GO" id="GO:0009435">
    <property type="term" value="P:NAD+ biosynthetic process"/>
    <property type="evidence" value="ECO:0007669"/>
    <property type="project" value="UniProtKB-UniPathway"/>
</dbReference>
<dbReference type="NCBIfam" id="TIGR00551">
    <property type="entry name" value="nadB"/>
    <property type="match status" value="1"/>
</dbReference>
<dbReference type="AlphaFoldDB" id="A0A523URK7"/>